<evidence type="ECO:0000256" key="2">
    <source>
        <dbReference type="SAM" id="MobiDB-lite"/>
    </source>
</evidence>
<dbReference type="GO" id="GO:0008270">
    <property type="term" value="F:zinc ion binding"/>
    <property type="evidence" value="ECO:0007669"/>
    <property type="project" value="UniProtKB-UniRule"/>
</dbReference>
<feature type="compositionally biased region" description="Polar residues" evidence="2">
    <location>
        <begin position="363"/>
        <end position="373"/>
    </location>
</feature>
<reference evidence="3 4" key="1">
    <citation type="journal article" date="2022" name="Nat. Plants">
        <title>Genomes of leafy and leafless Platanthera orchids illuminate the evolution of mycoheterotrophy.</title>
        <authorList>
            <person name="Li M.H."/>
            <person name="Liu K.W."/>
            <person name="Li Z."/>
            <person name="Lu H.C."/>
            <person name="Ye Q.L."/>
            <person name="Zhang D."/>
            <person name="Wang J.Y."/>
            <person name="Li Y.F."/>
            <person name="Zhong Z.M."/>
            <person name="Liu X."/>
            <person name="Yu X."/>
            <person name="Liu D.K."/>
            <person name="Tu X.D."/>
            <person name="Liu B."/>
            <person name="Hao Y."/>
            <person name="Liao X.Y."/>
            <person name="Jiang Y.T."/>
            <person name="Sun W.H."/>
            <person name="Chen J."/>
            <person name="Chen Y.Q."/>
            <person name="Ai Y."/>
            <person name="Zhai J.W."/>
            <person name="Wu S.S."/>
            <person name="Zhou Z."/>
            <person name="Hsiao Y.Y."/>
            <person name="Wu W.L."/>
            <person name="Chen Y.Y."/>
            <person name="Lin Y.F."/>
            <person name="Hsu J.L."/>
            <person name="Li C.Y."/>
            <person name="Wang Z.W."/>
            <person name="Zhao X."/>
            <person name="Zhong W.Y."/>
            <person name="Ma X.K."/>
            <person name="Ma L."/>
            <person name="Huang J."/>
            <person name="Chen G.Z."/>
            <person name="Huang M.Z."/>
            <person name="Huang L."/>
            <person name="Peng D.H."/>
            <person name="Luo Y.B."/>
            <person name="Zou S.Q."/>
            <person name="Chen S.P."/>
            <person name="Lan S."/>
            <person name="Tsai W.C."/>
            <person name="Van de Peer Y."/>
            <person name="Liu Z.J."/>
        </authorList>
    </citation>
    <scope>NUCLEOTIDE SEQUENCE [LARGE SCALE GENOMIC DNA]</scope>
    <source>
        <strain evidence="3">Lor287</strain>
    </source>
</reference>
<feature type="region of interest" description="Disordered" evidence="2">
    <location>
        <begin position="344"/>
        <end position="373"/>
    </location>
</feature>
<organism evidence="3 4">
    <name type="scientific">Platanthera zijinensis</name>
    <dbReference type="NCBI Taxonomy" id="2320716"/>
    <lineage>
        <taxon>Eukaryota</taxon>
        <taxon>Viridiplantae</taxon>
        <taxon>Streptophyta</taxon>
        <taxon>Embryophyta</taxon>
        <taxon>Tracheophyta</taxon>
        <taxon>Spermatophyta</taxon>
        <taxon>Magnoliopsida</taxon>
        <taxon>Liliopsida</taxon>
        <taxon>Asparagales</taxon>
        <taxon>Orchidaceae</taxon>
        <taxon>Orchidoideae</taxon>
        <taxon>Orchideae</taxon>
        <taxon>Orchidinae</taxon>
        <taxon>Platanthera</taxon>
    </lineage>
</organism>
<comment type="function">
    <text evidence="1">Putative transcription activator involved in regulating light control of development.</text>
</comment>
<comment type="subcellular location">
    <subcellularLocation>
        <location evidence="1">Nucleus</location>
    </subcellularLocation>
</comment>
<dbReference type="GO" id="GO:0005634">
    <property type="term" value="C:nucleus"/>
    <property type="evidence" value="ECO:0007669"/>
    <property type="project" value="UniProtKB-SubCell"/>
</dbReference>
<dbReference type="GO" id="GO:0006355">
    <property type="term" value="P:regulation of DNA-templated transcription"/>
    <property type="evidence" value="ECO:0007669"/>
    <property type="project" value="UniProtKB-UniRule"/>
</dbReference>
<dbReference type="InterPro" id="IPR031052">
    <property type="entry name" value="FHY3/FAR1"/>
</dbReference>
<keyword evidence="1" id="KW-0863">Zinc-finger</keyword>
<dbReference type="AlphaFoldDB" id="A0AAP0BXC1"/>
<comment type="similarity">
    <text evidence="1">Belongs to the FHY3/FAR1 family.</text>
</comment>
<accession>A0AAP0BXC1</accession>
<name>A0AAP0BXC1_9ASPA</name>
<gene>
    <name evidence="3" type="ORF">KSP39_PZI004360</name>
</gene>
<dbReference type="PANTHER" id="PTHR31669">
    <property type="entry name" value="PROTEIN FAR1-RELATED SEQUENCE 10-RELATED"/>
    <property type="match status" value="1"/>
</dbReference>
<keyword evidence="4" id="KW-1185">Reference proteome</keyword>
<evidence type="ECO:0000256" key="1">
    <source>
        <dbReference type="RuleBase" id="RU367018"/>
    </source>
</evidence>
<comment type="caution">
    <text evidence="3">The sequence shown here is derived from an EMBL/GenBank/DDBJ whole genome shotgun (WGS) entry which is preliminary data.</text>
</comment>
<evidence type="ECO:0000313" key="4">
    <source>
        <dbReference type="Proteomes" id="UP001418222"/>
    </source>
</evidence>
<protein>
    <recommendedName>
        <fullName evidence="1">Protein FAR1-RELATED SEQUENCE</fullName>
    </recommendedName>
</protein>
<keyword evidence="1" id="KW-0862">Zinc</keyword>
<dbReference type="EMBL" id="JBBWWQ010000003">
    <property type="protein sequence ID" value="KAK8952305.1"/>
    <property type="molecule type" value="Genomic_DNA"/>
</dbReference>
<evidence type="ECO:0000313" key="3">
    <source>
        <dbReference type="EMBL" id="KAK8952305.1"/>
    </source>
</evidence>
<dbReference type="Proteomes" id="UP001418222">
    <property type="component" value="Unassembled WGS sequence"/>
</dbReference>
<proteinExistence type="inferred from homology"/>
<sequence length="373" mass="42555">MMDGHASTTNGLMEGHVELDDNINFWASFSVSPHVVVEPEHSIHHHEQQIAQHMSLFAEQPLRREICSVEVTHELAPSPPSKVRCVRSQGEILVIAKNFSDTRNLLLNGQDPQNYPREIRYNDLGPDVSTILDELSELCSSHPAFEEDLTRCIDESRTSESFEACWGGLLERYDLSDNAYLHSLYSIRNKWVPMYLRDTFCVQISPLQRSQTFDKVIEKHFTSKTSLRLAVRQLEQALSSNWEKDAQADYITMFEKPFLRTAGSSISDEFGFEIRAKCEEPSAARYNDLCHEAVRCAKEGATSAEFYAIAKEGFQKTLADIVSAKQKRGEQTLQSFKIAQKKNLRRPGKTTPKKDFSSRALKRTTSPEETYYM</sequence>
<keyword evidence="1" id="KW-0539">Nucleus</keyword>
<dbReference type="PANTHER" id="PTHR31669:SF290">
    <property type="entry name" value="PROTEIN FAR1-RELATED SEQUENCE"/>
    <property type="match status" value="1"/>
</dbReference>
<keyword evidence="1" id="KW-0479">Metal-binding</keyword>